<proteinExistence type="predicted"/>
<evidence type="ECO:0000313" key="2">
    <source>
        <dbReference type="Proteomes" id="UP001501310"/>
    </source>
</evidence>
<dbReference type="Proteomes" id="UP001501310">
    <property type="component" value="Unassembled WGS sequence"/>
</dbReference>
<accession>A0ABP7SB60</accession>
<evidence type="ECO:0000313" key="1">
    <source>
        <dbReference type="EMBL" id="GAA4009420.1"/>
    </source>
</evidence>
<protein>
    <submittedName>
        <fullName evidence="1">Uncharacterized protein</fullName>
    </submittedName>
</protein>
<comment type="caution">
    <text evidence="1">The sequence shown here is derived from an EMBL/GenBank/DDBJ whole genome shotgun (WGS) entry which is preliminary data.</text>
</comment>
<organism evidence="1 2">
    <name type="scientific">Sphingomonas humi</name>
    <dbReference type="NCBI Taxonomy" id="335630"/>
    <lineage>
        <taxon>Bacteria</taxon>
        <taxon>Pseudomonadati</taxon>
        <taxon>Pseudomonadota</taxon>
        <taxon>Alphaproteobacteria</taxon>
        <taxon>Sphingomonadales</taxon>
        <taxon>Sphingomonadaceae</taxon>
        <taxon>Sphingomonas</taxon>
    </lineage>
</organism>
<reference evidence="2" key="1">
    <citation type="journal article" date="2019" name="Int. J. Syst. Evol. Microbiol.">
        <title>The Global Catalogue of Microorganisms (GCM) 10K type strain sequencing project: providing services to taxonomists for standard genome sequencing and annotation.</title>
        <authorList>
            <consortium name="The Broad Institute Genomics Platform"/>
            <consortium name="The Broad Institute Genome Sequencing Center for Infectious Disease"/>
            <person name="Wu L."/>
            <person name="Ma J."/>
        </authorList>
    </citation>
    <scope>NUCLEOTIDE SEQUENCE [LARGE SCALE GENOMIC DNA]</scope>
    <source>
        <strain evidence="2">JCM 16603</strain>
    </source>
</reference>
<gene>
    <name evidence="1" type="ORF">GCM10022211_24470</name>
</gene>
<dbReference type="EMBL" id="BAAAZD010000002">
    <property type="protein sequence ID" value="GAA4009420.1"/>
    <property type="molecule type" value="Genomic_DNA"/>
</dbReference>
<name>A0ABP7SB60_9SPHN</name>
<keyword evidence="2" id="KW-1185">Reference proteome</keyword>
<dbReference type="RefSeq" id="WP_344710727.1">
    <property type="nucleotide sequence ID" value="NZ_BAAAZD010000002.1"/>
</dbReference>
<sequence>MIGADQQQKLADAFERIEGTILPCIAMMLETLFDASRDLDQADPKVLVAELQTLAAELEELTRSVELFSPTHLDPGSYRTASGS</sequence>